<keyword evidence="2" id="KW-0472">Membrane</keyword>
<proteinExistence type="predicted"/>
<keyword evidence="2" id="KW-0812">Transmembrane</keyword>
<feature type="transmembrane region" description="Helical" evidence="2">
    <location>
        <begin position="31"/>
        <end position="54"/>
    </location>
</feature>
<accession>A0AAJ0GC83</accession>
<dbReference type="Pfam" id="PF10067">
    <property type="entry name" value="DUF2306"/>
    <property type="match status" value="1"/>
</dbReference>
<dbReference type="EMBL" id="JAWDJX010000017">
    <property type="protein sequence ID" value="KAK3053254.1"/>
    <property type="molecule type" value="Genomic_DNA"/>
</dbReference>
<organism evidence="3 4">
    <name type="scientific">Extremus antarcticus</name>
    <dbReference type="NCBI Taxonomy" id="702011"/>
    <lineage>
        <taxon>Eukaryota</taxon>
        <taxon>Fungi</taxon>
        <taxon>Dikarya</taxon>
        <taxon>Ascomycota</taxon>
        <taxon>Pezizomycotina</taxon>
        <taxon>Dothideomycetes</taxon>
        <taxon>Dothideomycetidae</taxon>
        <taxon>Mycosphaerellales</taxon>
        <taxon>Extremaceae</taxon>
        <taxon>Extremus</taxon>
    </lineage>
</organism>
<feature type="transmembrane region" description="Helical" evidence="2">
    <location>
        <begin position="162"/>
        <end position="185"/>
    </location>
</feature>
<dbReference type="Proteomes" id="UP001271007">
    <property type="component" value="Unassembled WGS sequence"/>
</dbReference>
<keyword evidence="4" id="KW-1185">Reference proteome</keyword>
<evidence type="ECO:0000256" key="1">
    <source>
        <dbReference type="SAM" id="MobiDB-lite"/>
    </source>
</evidence>
<comment type="caution">
    <text evidence="3">The sequence shown here is derived from an EMBL/GenBank/DDBJ whole genome shotgun (WGS) entry which is preliminary data.</text>
</comment>
<gene>
    <name evidence="3" type="ORF">LTR09_005880</name>
</gene>
<dbReference type="AlphaFoldDB" id="A0AAJ0GC83"/>
<evidence type="ECO:0008006" key="5">
    <source>
        <dbReference type="Google" id="ProtNLM"/>
    </source>
</evidence>
<feature type="compositionally biased region" description="Basic and acidic residues" evidence="1">
    <location>
        <begin position="321"/>
        <end position="338"/>
    </location>
</feature>
<feature type="transmembrane region" description="Helical" evidence="2">
    <location>
        <begin position="98"/>
        <end position="118"/>
    </location>
</feature>
<feature type="transmembrane region" description="Helical" evidence="2">
    <location>
        <begin position="130"/>
        <end position="150"/>
    </location>
</feature>
<evidence type="ECO:0000256" key="2">
    <source>
        <dbReference type="SAM" id="Phobius"/>
    </source>
</evidence>
<dbReference type="InterPro" id="IPR018750">
    <property type="entry name" value="DUF2306_membrane"/>
</dbReference>
<feature type="transmembrane region" description="Helical" evidence="2">
    <location>
        <begin position="249"/>
        <end position="272"/>
    </location>
</feature>
<evidence type="ECO:0000313" key="4">
    <source>
        <dbReference type="Proteomes" id="UP001271007"/>
    </source>
</evidence>
<sequence length="348" mass="38910">MVQPTRPPANGFVAAMRHVYNPIGFGKGYNFVLFGYIFAFSLSRTSFFSFYGIFCNRDVIAAGNGSAPGECFYWLRNPYKIGMFVPIVRHKLIILHRINGYLVILLSSIASAGAIIIAPHSNGGDMATRMVAGVLVISTTVAFILAWINIKRLQIDQHRAWMLRAWAYFSTIITLRLIMLCYSEIISIDPEFTVTRPCKQIDFLFQSQDFVLSLYPDCAPFYNGTSPEQMVIVLADINSADPMQISASFGVGFGAAGCLALWIHAIAVEVYLRLTPAEGERLKEVSYQRQRERGFRNPGTAGLTAEKQGDANPYVPVSHRKVVDHPEELDMLSKDRRYSPVSGDDEER</sequence>
<keyword evidence="2" id="KW-1133">Transmembrane helix</keyword>
<evidence type="ECO:0000313" key="3">
    <source>
        <dbReference type="EMBL" id="KAK3053254.1"/>
    </source>
</evidence>
<name>A0AAJ0GC83_9PEZI</name>
<reference evidence="3" key="1">
    <citation type="submission" date="2023-04" db="EMBL/GenBank/DDBJ databases">
        <title>Black Yeasts Isolated from many extreme environments.</title>
        <authorList>
            <person name="Coleine C."/>
            <person name="Stajich J.E."/>
            <person name="Selbmann L."/>
        </authorList>
    </citation>
    <scope>NUCLEOTIDE SEQUENCE</scope>
    <source>
        <strain evidence="3">CCFEE 5312</strain>
    </source>
</reference>
<feature type="region of interest" description="Disordered" evidence="1">
    <location>
        <begin position="290"/>
        <end position="348"/>
    </location>
</feature>
<protein>
    <recommendedName>
        <fullName evidence="5">Microtubule associated protein</fullName>
    </recommendedName>
</protein>